<dbReference type="RefSeq" id="XP_039146612.1">
    <property type="nucleotide sequence ID" value="XM_039290678.1"/>
</dbReference>
<evidence type="ECO:0000256" key="4">
    <source>
        <dbReference type="SAM" id="MobiDB-lite"/>
    </source>
</evidence>
<dbReference type="PROSITE" id="PS51375">
    <property type="entry name" value="PPR"/>
    <property type="match status" value="6"/>
</dbReference>
<feature type="repeat" description="PPR" evidence="3">
    <location>
        <begin position="448"/>
        <end position="482"/>
    </location>
</feature>
<keyword evidence="2" id="KW-0677">Repeat</keyword>
<feature type="repeat" description="PPR" evidence="3">
    <location>
        <begin position="346"/>
        <end position="380"/>
    </location>
</feature>
<proteinExistence type="inferred from homology"/>
<dbReference type="RefSeq" id="XP_039146610.1">
    <property type="nucleotide sequence ID" value="XM_039290676.1"/>
</dbReference>
<evidence type="ECO:0000256" key="2">
    <source>
        <dbReference type="ARBA" id="ARBA00022737"/>
    </source>
</evidence>
<evidence type="ECO:0000256" key="1">
    <source>
        <dbReference type="ARBA" id="ARBA00007626"/>
    </source>
</evidence>
<feature type="region of interest" description="Disordered" evidence="4">
    <location>
        <begin position="65"/>
        <end position="87"/>
    </location>
</feature>
<dbReference type="Gene3D" id="1.25.40.10">
    <property type="entry name" value="Tetratricopeptide repeat domain"/>
    <property type="match status" value="3"/>
</dbReference>
<gene>
    <name evidence="6 7 8" type="primary">LOC120283886</name>
</gene>
<feature type="repeat" description="PPR" evidence="3">
    <location>
        <begin position="311"/>
        <end position="345"/>
    </location>
</feature>
<dbReference type="Pfam" id="PF13041">
    <property type="entry name" value="PPR_2"/>
    <property type="match status" value="2"/>
</dbReference>
<dbReference type="NCBIfam" id="TIGR00756">
    <property type="entry name" value="PPR"/>
    <property type="match status" value="6"/>
</dbReference>
<dbReference type="GeneID" id="120283886"/>
<dbReference type="RefSeq" id="XP_039146611.1">
    <property type="nucleotide sequence ID" value="XM_039290677.1"/>
</dbReference>
<evidence type="ECO:0000313" key="6">
    <source>
        <dbReference type="RefSeq" id="XP_039146610.1"/>
    </source>
</evidence>
<sequence>MMLSRIFRRTSHRPFPSILLLLHSHHLPPLPQPPPPPTTHLSNSPLITAFFPSLPISFSFSSSSHNPTTNLRGDDDLQSDTEGDDNGDYIDSQRIAHQLDDEMLRDVTTVITSLADFSTDAAGAKRRLEDCGVVPVPELVAEVLSRLRNDWGPAFTFFLWAGNGNHHGYSHSVREYHSMIAILAKMRRFDTAWTLVGEMKRSSLVTPQTLLILIRRYAAIHDVAKAINTFYALKRFGFSLRVEDFHGLLSALCRYKNVSDAEHLLLCNEKAFPFETKSFNIILNGWCSVLVYLREAKRFWKDMDRRGIAKDVVSYGSMISCYSKAGNLKDVLKLFDRMKEDGVLPDRKVYNAVIFALAKHNCMDEAKKLLKIMEEKGVSPNAVTFNSLIRPLCKARLIDDARLLFDEMWQRGISPSIRTFHSFFDVLRTQEEVFELLDRMKQTGCCPVIDTYIMLIRKLCRWRQHESVFKLWDDMSENGLLPDRSAYIVLIHGLFLNGKLEEASKYYDEMKAKGFVPEPKTEEMIQTWLSAKDTSMRSGLAELNAKRVANGSFSKKDRVTSNISQPHFLKQPEMRSVTRERGFSFW</sequence>
<evidence type="ECO:0000313" key="8">
    <source>
        <dbReference type="RefSeq" id="XP_039146612.1"/>
    </source>
</evidence>
<dbReference type="InterPro" id="IPR050667">
    <property type="entry name" value="PPR-containing_protein"/>
</dbReference>
<accession>A0AB40D4H5</accession>
<dbReference type="PANTHER" id="PTHR47939:SF5">
    <property type="entry name" value="PENTACOTRIPEPTIDE-REPEAT REGION OF PRORP DOMAIN-CONTAINING PROTEIN"/>
    <property type="match status" value="1"/>
</dbReference>
<reference evidence="6 7" key="1">
    <citation type="submission" date="2025-04" db="UniProtKB">
        <authorList>
            <consortium name="RefSeq"/>
        </authorList>
    </citation>
    <scope>IDENTIFICATION</scope>
</reference>
<feature type="repeat" description="PPR" evidence="3">
    <location>
        <begin position="483"/>
        <end position="517"/>
    </location>
</feature>
<organism evidence="5 8">
    <name type="scientific">Dioscorea cayennensis subsp. rotundata</name>
    <name type="common">White Guinea yam</name>
    <name type="synonym">Dioscorea rotundata</name>
    <dbReference type="NCBI Taxonomy" id="55577"/>
    <lineage>
        <taxon>Eukaryota</taxon>
        <taxon>Viridiplantae</taxon>
        <taxon>Streptophyta</taxon>
        <taxon>Embryophyta</taxon>
        <taxon>Tracheophyta</taxon>
        <taxon>Spermatophyta</taxon>
        <taxon>Magnoliopsida</taxon>
        <taxon>Liliopsida</taxon>
        <taxon>Dioscoreales</taxon>
        <taxon>Dioscoreaceae</taxon>
        <taxon>Dioscorea</taxon>
    </lineage>
</organism>
<evidence type="ECO:0000313" key="5">
    <source>
        <dbReference type="Proteomes" id="UP001515500"/>
    </source>
</evidence>
<dbReference type="Pfam" id="PF01535">
    <property type="entry name" value="PPR"/>
    <property type="match status" value="2"/>
</dbReference>
<dbReference type="InterPro" id="IPR002885">
    <property type="entry name" value="PPR_rpt"/>
</dbReference>
<dbReference type="InterPro" id="IPR011990">
    <property type="entry name" value="TPR-like_helical_dom_sf"/>
</dbReference>
<feature type="compositionally biased region" description="Acidic residues" evidence="4">
    <location>
        <begin position="76"/>
        <end position="87"/>
    </location>
</feature>
<feature type="repeat" description="PPR" evidence="3">
    <location>
        <begin position="381"/>
        <end position="415"/>
    </location>
</feature>
<comment type="similarity">
    <text evidence="1">Belongs to the PPR family. P subfamily.</text>
</comment>
<evidence type="ECO:0000313" key="7">
    <source>
        <dbReference type="RefSeq" id="XP_039146611.1"/>
    </source>
</evidence>
<dbReference type="AlphaFoldDB" id="A0AB40D4H5"/>
<keyword evidence="5" id="KW-1185">Reference proteome</keyword>
<dbReference type="PANTHER" id="PTHR47939">
    <property type="entry name" value="MEMBRANE-ASSOCIATED SALT-INDUCIBLE PROTEIN-LIKE"/>
    <property type="match status" value="1"/>
</dbReference>
<protein>
    <submittedName>
        <fullName evidence="6 7">Pentatricopeptide repeat-containing protein At5g15010, mitochondrial-like</fullName>
    </submittedName>
</protein>
<name>A0AB40D4H5_DIOCR</name>
<dbReference type="Proteomes" id="UP001515500">
    <property type="component" value="Chromosome 19"/>
</dbReference>
<evidence type="ECO:0000256" key="3">
    <source>
        <dbReference type="PROSITE-ProRule" id="PRU00708"/>
    </source>
</evidence>
<feature type="repeat" description="PPR" evidence="3">
    <location>
        <begin position="172"/>
        <end position="206"/>
    </location>
</feature>